<evidence type="ECO:0000313" key="2">
    <source>
        <dbReference type="EMBL" id="KAF2589851.1"/>
    </source>
</evidence>
<proteinExistence type="predicted"/>
<name>A0A8S9K6W0_BRACR</name>
<sequence>MGRPKTTVMQKKATNSKVTKKDTKVTKRGRKRNTEVEVEFIGTVQCQPQHDELEKAIEADEEEEHEDSEKDQEPVEDKEHEETPLSFLVRLSPSFDPSFVGPVRHIRQRSKSGSIKRSFRNLLCHHSSHPVLLWSSYPFFINPVECPFLRVLQVVSDEPGHKQVQPQKSESIDRAHQPEIWSCMYLRKKTSKLQGNEMRVDELSDTTLELDELSDITLELSELSDAEDGAGLAAGRNEFFSAQRKVHKKFNMSLFLSKFDQPFP</sequence>
<feature type="region of interest" description="Disordered" evidence="1">
    <location>
        <begin position="48"/>
        <end position="83"/>
    </location>
</feature>
<gene>
    <name evidence="2" type="ORF">F2Q70_00038093</name>
</gene>
<dbReference type="AlphaFoldDB" id="A0A8S9K6W0"/>
<reference evidence="2" key="1">
    <citation type="submission" date="2019-12" db="EMBL/GenBank/DDBJ databases">
        <title>Genome sequencing and annotation of Brassica cretica.</title>
        <authorList>
            <person name="Studholme D.J."/>
            <person name="Sarris P.F."/>
        </authorList>
    </citation>
    <scope>NUCLEOTIDE SEQUENCE</scope>
    <source>
        <strain evidence="2">PFS-102/07</strain>
        <tissue evidence="2">Leaf</tissue>
    </source>
</reference>
<feature type="compositionally biased region" description="Basic and acidic residues" evidence="1">
    <location>
        <begin position="49"/>
        <end position="58"/>
    </location>
</feature>
<protein>
    <submittedName>
        <fullName evidence="2">Uncharacterized protein</fullName>
    </submittedName>
</protein>
<organism evidence="2">
    <name type="scientific">Brassica cretica</name>
    <name type="common">Mustard</name>
    <dbReference type="NCBI Taxonomy" id="69181"/>
    <lineage>
        <taxon>Eukaryota</taxon>
        <taxon>Viridiplantae</taxon>
        <taxon>Streptophyta</taxon>
        <taxon>Embryophyta</taxon>
        <taxon>Tracheophyta</taxon>
        <taxon>Spermatophyta</taxon>
        <taxon>Magnoliopsida</taxon>
        <taxon>eudicotyledons</taxon>
        <taxon>Gunneridae</taxon>
        <taxon>Pentapetalae</taxon>
        <taxon>rosids</taxon>
        <taxon>malvids</taxon>
        <taxon>Brassicales</taxon>
        <taxon>Brassicaceae</taxon>
        <taxon>Brassiceae</taxon>
        <taxon>Brassica</taxon>
    </lineage>
</organism>
<accession>A0A8S9K6W0</accession>
<feature type="compositionally biased region" description="Polar residues" evidence="1">
    <location>
        <begin position="7"/>
        <end position="16"/>
    </location>
</feature>
<comment type="caution">
    <text evidence="2">The sequence shown here is derived from an EMBL/GenBank/DDBJ whole genome shotgun (WGS) entry which is preliminary data.</text>
</comment>
<feature type="compositionally biased region" description="Basic and acidic residues" evidence="1">
    <location>
        <begin position="67"/>
        <end position="83"/>
    </location>
</feature>
<feature type="region of interest" description="Disordered" evidence="1">
    <location>
        <begin position="1"/>
        <end position="33"/>
    </location>
</feature>
<dbReference type="EMBL" id="QGKY02000190">
    <property type="protein sequence ID" value="KAF2589851.1"/>
    <property type="molecule type" value="Genomic_DNA"/>
</dbReference>
<evidence type="ECO:0000256" key="1">
    <source>
        <dbReference type="SAM" id="MobiDB-lite"/>
    </source>
</evidence>